<dbReference type="PANTHER" id="PTHR18952:SF208">
    <property type="entry name" value="CARBONIC ANHYDRASE XA-RELATED"/>
    <property type="match status" value="1"/>
</dbReference>
<comment type="caution">
    <text evidence="11">The sequence shown here is derived from an EMBL/GenBank/DDBJ whole genome shotgun (WGS) entry which is preliminary data.</text>
</comment>
<evidence type="ECO:0000256" key="4">
    <source>
        <dbReference type="ARBA" id="ARBA00022729"/>
    </source>
</evidence>
<keyword evidence="4 9" id="KW-0732">Signal</keyword>
<evidence type="ECO:0000256" key="8">
    <source>
        <dbReference type="ARBA" id="ARBA00048348"/>
    </source>
</evidence>
<evidence type="ECO:0000256" key="2">
    <source>
        <dbReference type="ARBA" id="ARBA00012925"/>
    </source>
</evidence>
<keyword evidence="12" id="KW-1185">Reference proteome</keyword>
<keyword evidence="5" id="KW-0862">Zinc</keyword>
<accession>A0A2U1NV36</accession>
<keyword evidence="3" id="KW-0479">Metal-binding</keyword>
<dbReference type="InterPro" id="IPR041891">
    <property type="entry name" value="Alpha_CA_prokaryot-like"/>
</dbReference>
<feature type="signal peptide" evidence="9">
    <location>
        <begin position="1"/>
        <end position="25"/>
    </location>
</feature>
<dbReference type="GO" id="GO:0006730">
    <property type="term" value="P:one-carbon metabolic process"/>
    <property type="evidence" value="ECO:0007669"/>
    <property type="project" value="TreeGrafter"/>
</dbReference>
<feature type="domain" description="Alpha-carbonic anhydrase" evidence="10">
    <location>
        <begin position="32"/>
        <end position="266"/>
    </location>
</feature>
<dbReference type="SUPFAM" id="SSF51069">
    <property type="entry name" value="Carbonic anhydrase"/>
    <property type="match status" value="1"/>
</dbReference>
<dbReference type="OrthoDB" id="429145at2759"/>
<dbReference type="EC" id="4.2.1.1" evidence="2"/>
<dbReference type="GO" id="GO:0008270">
    <property type="term" value="F:zinc ion binding"/>
    <property type="evidence" value="ECO:0007669"/>
    <property type="project" value="InterPro"/>
</dbReference>
<dbReference type="AlphaFoldDB" id="A0A2U1NV36"/>
<evidence type="ECO:0000256" key="7">
    <source>
        <dbReference type="ARBA" id="ARBA00023239"/>
    </source>
</evidence>
<sequence>MTNKSLFSSIFIALFIIFCVPLALSQEVDDEHEFTYDVNSPNGPDHWGEIHPEWSMCNQGDMQSPIDLTHKRVQTTSKLGRLDRDYKPSNATLINRGHDMMLRWIRGAGHIHINGTEYQLNQLHWHTPTEHTINGRRFNLELHLVHQSADEKIAVVAILYKIGRPDSLLSMMEPYLRAVASTRGVETSVGIIDPRQIKIGSRKYYRYIGSLTTPPCDQNVTWTIVKKVRTVSREQLRVIREAVHDEAEANARPVQALNDRWMTLLLGRRDVENHFVESTLHRNPEKSLEEDPNAKY</sequence>
<dbReference type="FunFam" id="3.10.200.10:FF:000007">
    <property type="entry name" value="Alpha carbonic anhydrase 3"/>
    <property type="match status" value="1"/>
</dbReference>
<evidence type="ECO:0000259" key="10">
    <source>
        <dbReference type="PROSITE" id="PS51144"/>
    </source>
</evidence>
<protein>
    <recommendedName>
        <fullName evidence="2">carbonic anhydrase</fullName>
        <ecNumber evidence="2">4.2.1.1</ecNumber>
    </recommendedName>
</protein>
<evidence type="ECO:0000313" key="11">
    <source>
        <dbReference type="EMBL" id="PWA77344.1"/>
    </source>
</evidence>
<dbReference type="Gene3D" id="3.10.200.10">
    <property type="entry name" value="Alpha carbonic anhydrase"/>
    <property type="match status" value="1"/>
</dbReference>
<comment type="catalytic activity">
    <reaction evidence="8">
        <text>hydrogencarbonate + H(+) = CO2 + H2O</text>
        <dbReference type="Rhea" id="RHEA:10748"/>
        <dbReference type="ChEBI" id="CHEBI:15377"/>
        <dbReference type="ChEBI" id="CHEBI:15378"/>
        <dbReference type="ChEBI" id="CHEBI:16526"/>
        <dbReference type="ChEBI" id="CHEBI:17544"/>
        <dbReference type="EC" id="4.2.1.1"/>
    </reaction>
</comment>
<evidence type="ECO:0000256" key="9">
    <source>
        <dbReference type="SAM" id="SignalP"/>
    </source>
</evidence>
<dbReference type="GO" id="GO:0004089">
    <property type="term" value="F:carbonate dehydratase activity"/>
    <property type="evidence" value="ECO:0007669"/>
    <property type="project" value="UniProtKB-EC"/>
</dbReference>
<comment type="cofactor">
    <cofactor evidence="1">
        <name>Zn(2+)</name>
        <dbReference type="ChEBI" id="CHEBI:29105"/>
    </cofactor>
</comment>
<keyword evidence="6" id="KW-0325">Glycoprotein</keyword>
<evidence type="ECO:0000256" key="1">
    <source>
        <dbReference type="ARBA" id="ARBA00001947"/>
    </source>
</evidence>
<reference evidence="11 12" key="1">
    <citation type="journal article" date="2018" name="Mol. Plant">
        <title>The genome of Artemisia annua provides insight into the evolution of Asteraceae family and artemisinin biosynthesis.</title>
        <authorList>
            <person name="Shen Q."/>
            <person name="Zhang L."/>
            <person name="Liao Z."/>
            <person name="Wang S."/>
            <person name="Yan T."/>
            <person name="Shi P."/>
            <person name="Liu M."/>
            <person name="Fu X."/>
            <person name="Pan Q."/>
            <person name="Wang Y."/>
            <person name="Lv Z."/>
            <person name="Lu X."/>
            <person name="Zhang F."/>
            <person name="Jiang W."/>
            <person name="Ma Y."/>
            <person name="Chen M."/>
            <person name="Hao X."/>
            <person name="Li L."/>
            <person name="Tang Y."/>
            <person name="Lv G."/>
            <person name="Zhou Y."/>
            <person name="Sun X."/>
            <person name="Brodelius P.E."/>
            <person name="Rose J.K.C."/>
            <person name="Tang K."/>
        </authorList>
    </citation>
    <scope>NUCLEOTIDE SEQUENCE [LARGE SCALE GENOMIC DNA]</scope>
    <source>
        <strain evidence="12">cv. Huhao1</strain>
        <tissue evidence="11">Leaf</tissue>
    </source>
</reference>
<dbReference type="InterPro" id="IPR023561">
    <property type="entry name" value="Carbonic_anhydrase_a-class"/>
</dbReference>
<keyword evidence="7" id="KW-0456">Lyase</keyword>
<dbReference type="InterPro" id="IPR001148">
    <property type="entry name" value="CA_dom"/>
</dbReference>
<dbReference type="Proteomes" id="UP000245207">
    <property type="component" value="Unassembled WGS sequence"/>
</dbReference>
<evidence type="ECO:0000256" key="6">
    <source>
        <dbReference type="ARBA" id="ARBA00023180"/>
    </source>
</evidence>
<dbReference type="CDD" id="cd03124">
    <property type="entry name" value="alpha_CA_prokaryotic_like"/>
    <property type="match status" value="1"/>
</dbReference>
<evidence type="ECO:0000313" key="12">
    <source>
        <dbReference type="Proteomes" id="UP000245207"/>
    </source>
</evidence>
<dbReference type="PANTHER" id="PTHR18952">
    <property type="entry name" value="CARBONIC ANHYDRASE"/>
    <property type="match status" value="1"/>
</dbReference>
<dbReference type="Pfam" id="PF00194">
    <property type="entry name" value="Carb_anhydrase"/>
    <property type="match status" value="1"/>
</dbReference>
<evidence type="ECO:0000256" key="5">
    <source>
        <dbReference type="ARBA" id="ARBA00022833"/>
    </source>
</evidence>
<dbReference type="STRING" id="35608.A0A2U1NV36"/>
<organism evidence="11 12">
    <name type="scientific">Artemisia annua</name>
    <name type="common">Sweet wormwood</name>
    <dbReference type="NCBI Taxonomy" id="35608"/>
    <lineage>
        <taxon>Eukaryota</taxon>
        <taxon>Viridiplantae</taxon>
        <taxon>Streptophyta</taxon>
        <taxon>Embryophyta</taxon>
        <taxon>Tracheophyta</taxon>
        <taxon>Spermatophyta</taxon>
        <taxon>Magnoliopsida</taxon>
        <taxon>eudicotyledons</taxon>
        <taxon>Gunneridae</taxon>
        <taxon>Pentapetalae</taxon>
        <taxon>asterids</taxon>
        <taxon>campanulids</taxon>
        <taxon>Asterales</taxon>
        <taxon>Asteraceae</taxon>
        <taxon>Asteroideae</taxon>
        <taxon>Anthemideae</taxon>
        <taxon>Artemisiinae</taxon>
        <taxon>Artemisia</taxon>
    </lineage>
</organism>
<dbReference type="SMART" id="SM01057">
    <property type="entry name" value="Carb_anhydrase"/>
    <property type="match status" value="1"/>
</dbReference>
<dbReference type="InterPro" id="IPR036398">
    <property type="entry name" value="CA_dom_sf"/>
</dbReference>
<feature type="chain" id="PRO_5015644743" description="carbonic anhydrase" evidence="9">
    <location>
        <begin position="26"/>
        <end position="296"/>
    </location>
</feature>
<name>A0A2U1NV36_ARTAN</name>
<gene>
    <name evidence="11" type="ORF">CTI12_AA231120</name>
</gene>
<evidence type="ECO:0000256" key="3">
    <source>
        <dbReference type="ARBA" id="ARBA00022723"/>
    </source>
</evidence>
<dbReference type="EMBL" id="PKPP01002141">
    <property type="protein sequence ID" value="PWA77344.1"/>
    <property type="molecule type" value="Genomic_DNA"/>
</dbReference>
<dbReference type="PROSITE" id="PS51144">
    <property type="entry name" value="ALPHA_CA_2"/>
    <property type="match status" value="1"/>
</dbReference>
<proteinExistence type="predicted"/>